<name>A0ABZ2PTP8_9BURK</name>
<organism evidence="1 2">
    <name type="scientific">Mycetohabitans rhizoxinica</name>
    <dbReference type="NCBI Taxonomy" id="412963"/>
    <lineage>
        <taxon>Bacteria</taxon>
        <taxon>Pseudomonadati</taxon>
        <taxon>Pseudomonadota</taxon>
        <taxon>Betaproteobacteria</taxon>
        <taxon>Burkholderiales</taxon>
        <taxon>Burkholderiaceae</taxon>
        <taxon>Mycetohabitans</taxon>
    </lineage>
</organism>
<proteinExistence type="predicted"/>
<accession>A0ABZ2PTP8</accession>
<keyword evidence="2" id="KW-1185">Reference proteome</keyword>
<geneLocation type="plasmid" evidence="1 2">
    <name>megaplasmid</name>
</geneLocation>
<keyword evidence="1" id="KW-0614">Plasmid</keyword>
<dbReference type="Proteomes" id="UP001493153">
    <property type="component" value="Plasmid megaplasmid"/>
</dbReference>
<dbReference type="EMBL" id="CP062175">
    <property type="protein sequence ID" value="WXK38165.1"/>
    <property type="molecule type" value="Genomic_DNA"/>
</dbReference>
<gene>
    <name evidence="1" type="ORF">IHE29_02275</name>
</gene>
<evidence type="ECO:0000313" key="2">
    <source>
        <dbReference type="Proteomes" id="UP001493153"/>
    </source>
</evidence>
<protein>
    <submittedName>
        <fullName evidence="1">Uncharacterized protein</fullName>
    </submittedName>
</protein>
<dbReference type="RefSeq" id="WP_338910289.1">
    <property type="nucleotide sequence ID" value="NZ_CP062175.1"/>
</dbReference>
<reference evidence="1 2" key="1">
    <citation type="submission" date="2020-09" db="EMBL/GenBank/DDBJ databases">
        <title>Genome sequences of Mycetohabitans spp.</title>
        <authorList>
            <person name="Carter M.E."/>
            <person name="Carpenter S.C.D."/>
            <person name="Bogdanove A.J."/>
        </authorList>
    </citation>
    <scope>NUCLEOTIDE SEQUENCE [LARGE SCALE GENOMIC DNA]</scope>
    <source>
        <strain evidence="1 2">B12</strain>
        <plasmid evidence="1 2">megaplasmid</plasmid>
    </source>
</reference>
<sequence length="172" mass="19254">MTNDKICWDSVKYCAFKAGAITKDQYKLIKGKTDLATPFDKRIHNANELESVPPGHILGFFGRGETEPFHVMLTTGDNKAAGNKNQCLEIGNAAGWEEIDLSQLKWHECYFIASPDAKGRDLDLSHLTPFNGLFINKYPKKYVYYKPFVVTHRPISEAGKQPSNKASTSAQV</sequence>
<evidence type="ECO:0000313" key="1">
    <source>
        <dbReference type="EMBL" id="WXK38165.1"/>
    </source>
</evidence>